<reference evidence="1 2" key="1">
    <citation type="journal article" date="2016" name="Nat. Commun.">
        <title>Thousands of microbial genomes shed light on interconnected biogeochemical processes in an aquifer system.</title>
        <authorList>
            <person name="Anantharaman K."/>
            <person name="Brown C.T."/>
            <person name="Hug L.A."/>
            <person name="Sharon I."/>
            <person name="Castelle C.J."/>
            <person name="Probst A.J."/>
            <person name="Thomas B.C."/>
            <person name="Singh A."/>
            <person name="Wilkins M.J."/>
            <person name="Karaoz U."/>
            <person name="Brodie E.L."/>
            <person name="Williams K.H."/>
            <person name="Hubbard S.S."/>
            <person name="Banfield J.F."/>
        </authorList>
    </citation>
    <scope>NUCLEOTIDE SEQUENCE [LARGE SCALE GENOMIC DNA]</scope>
</reference>
<dbReference type="AlphaFoldDB" id="A0A1G2JN50"/>
<dbReference type="EMBL" id="MHPU01000020">
    <property type="protein sequence ID" value="OGZ88554.1"/>
    <property type="molecule type" value="Genomic_DNA"/>
</dbReference>
<organism evidence="1 2">
    <name type="scientific">Candidatus Staskawiczbacteria bacterium RIFOXYD1_FULL_32_13</name>
    <dbReference type="NCBI Taxonomy" id="1802234"/>
    <lineage>
        <taxon>Bacteria</taxon>
        <taxon>Candidatus Staskawicziibacteriota</taxon>
    </lineage>
</organism>
<dbReference type="Proteomes" id="UP000178935">
    <property type="component" value="Unassembled WGS sequence"/>
</dbReference>
<gene>
    <name evidence="1" type="ORF">A2561_04620</name>
</gene>
<accession>A0A1G2JN50</accession>
<proteinExistence type="predicted"/>
<protein>
    <submittedName>
        <fullName evidence="1">Uncharacterized protein</fullName>
    </submittedName>
</protein>
<comment type="caution">
    <text evidence="1">The sequence shown here is derived from an EMBL/GenBank/DDBJ whole genome shotgun (WGS) entry which is preliminary data.</text>
</comment>
<name>A0A1G2JN50_9BACT</name>
<sequence length="121" mass="13869">MTIRVLIKNFKSNGFTDPKWIKRAKADVEAFYEDHEVVFISSDEEDNKLGSISAEAEHHNCQAVLWTELVKKDSLTSTKTFLGLGIHLCPISLIVAIQERGRYNRLKKLFVSWRSSGQIHH</sequence>
<evidence type="ECO:0000313" key="1">
    <source>
        <dbReference type="EMBL" id="OGZ88554.1"/>
    </source>
</evidence>
<evidence type="ECO:0000313" key="2">
    <source>
        <dbReference type="Proteomes" id="UP000178935"/>
    </source>
</evidence>